<gene>
    <name evidence="1" type="ORF">LF1_21500</name>
</gene>
<keyword evidence="2" id="KW-1185">Reference proteome</keyword>
<dbReference type="EMBL" id="VRLW01000001">
    <property type="protein sequence ID" value="KAA1259616.1"/>
    <property type="molecule type" value="Genomic_DNA"/>
</dbReference>
<dbReference type="Pfam" id="PF05013">
    <property type="entry name" value="FGase"/>
    <property type="match status" value="1"/>
</dbReference>
<dbReference type="InterPro" id="IPR007709">
    <property type="entry name" value="N-FG_amidohydro"/>
</dbReference>
<protein>
    <submittedName>
        <fullName evidence="1">N-formylglutamate amidohydrolase</fullName>
    </submittedName>
</protein>
<organism evidence="1 2">
    <name type="scientific">Rubripirellula obstinata</name>
    <dbReference type="NCBI Taxonomy" id="406547"/>
    <lineage>
        <taxon>Bacteria</taxon>
        <taxon>Pseudomonadati</taxon>
        <taxon>Planctomycetota</taxon>
        <taxon>Planctomycetia</taxon>
        <taxon>Pirellulales</taxon>
        <taxon>Pirellulaceae</taxon>
        <taxon>Rubripirellula</taxon>
    </lineage>
</organism>
<dbReference type="SUPFAM" id="SSF53187">
    <property type="entry name" value="Zn-dependent exopeptidases"/>
    <property type="match status" value="1"/>
</dbReference>
<keyword evidence="1" id="KW-0378">Hydrolase</keyword>
<sequence length="270" mass="31092">MSFDPLDDVMDVHVGDGPIVAVAVHDGHAVRQEVAELFAISDSDRRREEDAFTSDWTSIAPTRVVWLRSRFEVDLNRRRHRAVYQTPADAWGLDVWKQPPSESLVERSLDLYDAFYDRTFNLFSEIQRKYGWFFVYDLHCYNHRRGGPMAEPAAAIGNPQINICTGGMDLDRCEPVVRCFEETMQRFDFPGGRLDVRRNVRFRATRFSRWVHENFPGTGISIGIEVKKFYMNEWTHEVDDTLKTAIGEALQSTVIPIQELIRELGSSSSV</sequence>
<proteinExistence type="predicted"/>
<dbReference type="Gene3D" id="3.40.630.40">
    <property type="entry name" value="Zn-dependent exopeptidases"/>
    <property type="match status" value="1"/>
</dbReference>
<dbReference type="RefSeq" id="WP_200836755.1">
    <property type="nucleotide sequence ID" value="NZ_LWSK01000050.1"/>
</dbReference>
<dbReference type="GO" id="GO:0016787">
    <property type="term" value="F:hydrolase activity"/>
    <property type="evidence" value="ECO:0007669"/>
    <property type="project" value="UniProtKB-KW"/>
</dbReference>
<evidence type="ECO:0000313" key="2">
    <source>
        <dbReference type="Proteomes" id="UP000322699"/>
    </source>
</evidence>
<evidence type="ECO:0000313" key="1">
    <source>
        <dbReference type="EMBL" id="KAA1259616.1"/>
    </source>
</evidence>
<reference evidence="1 2" key="1">
    <citation type="submission" date="2019-08" db="EMBL/GenBank/DDBJ databases">
        <title>Deep-cultivation of Planctomycetes and their phenomic and genomic characterization uncovers novel biology.</title>
        <authorList>
            <person name="Wiegand S."/>
            <person name="Jogler M."/>
            <person name="Boedeker C."/>
            <person name="Pinto D."/>
            <person name="Vollmers J."/>
            <person name="Rivas-Marin E."/>
            <person name="Kohn T."/>
            <person name="Peeters S.H."/>
            <person name="Heuer A."/>
            <person name="Rast P."/>
            <person name="Oberbeckmann S."/>
            <person name="Bunk B."/>
            <person name="Jeske O."/>
            <person name="Meyerdierks A."/>
            <person name="Storesund J.E."/>
            <person name="Kallscheuer N."/>
            <person name="Luecker S."/>
            <person name="Lage O.M."/>
            <person name="Pohl T."/>
            <person name="Merkel B.J."/>
            <person name="Hornburger P."/>
            <person name="Mueller R.-W."/>
            <person name="Bruemmer F."/>
            <person name="Labrenz M."/>
            <person name="Spormann A.M."/>
            <person name="Op Den Camp H."/>
            <person name="Overmann J."/>
            <person name="Amann R."/>
            <person name="Jetten M.S.M."/>
            <person name="Mascher T."/>
            <person name="Medema M.H."/>
            <person name="Devos D.P."/>
            <person name="Kaster A.-K."/>
            <person name="Ovreas L."/>
            <person name="Rohde M."/>
            <person name="Galperin M.Y."/>
            <person name="Jogler C."/>
        </authorList>
    </citation>
    <scope>NUCLEOTIDE SEQUENCE [LARGE SCALE GENOMIC DNA]</scope>
    <source>
        <strain evidence="1 2">LF1</strain>
    </source>
</reference>
<dbReference type="Proteomes" id="UP000322699">
    <property type="component" value="Unassembled WGS sequence"/>
</dbReference>
<dbReference type="AlphaFoldDB" id="A0A5B1CGD1"/>
<accession>A0A5B1CGD1</accession>
<comment type="caution">
    <text evidence="1">The sequence shown here is derived from an EMBL/GenBank/DDBJ whole genome shotgun (WGS) entry which is preliminary data.</text>
</comment>
<name>A0A5B1CGD1_9BACT</name>